<keyword evidence="6" id="KW-0239">DNA-directed DNA polymerase</keyword>
<name>X0W312_9ZZZZ</name>
<comment type="caution">
    <text evidence="10">The sequence shown here is derived from an EMBL/GenBank/DDBJ whole genome shotgun (WGS) entry which is preliminary data.</text>
</comment>
<comment type="similarity">
    <text evidence="1">Belongs to the DNA polymerase type-B family.</text>
</comment>
<dbReference type="InterPro" id="IPR043502">
    <property type="entry name" value="DNA/RNA_pol_sf"/>
</dbReference>
<dbReference type="EC" id="2.7.7.7" evidence="2"/>
<keyword evidence="7" id="KW-0238">DNA-binding</keyword>
<evidence type="ECO:0000256" key="5">
    <source>
        <dbReference type="ARBA" id="ARBA00022705"/>
    </source>
</evidence>
<evidence type="ECO:0000256" key="6">
    <source>
        <dbReference type="ARBA" id="ARBA00022932"/>
    </source>
</evidence>
<evidence type="ECO:0000256" key="1">
    <source>
        <dbReference type="ARBA" id="ARBA00005755"/>
    </source>
</evidence>
<dbReference type="GO" id="GO:0003887">
    <property type="term" value="F:DNA-directed DNA polymerase activity"/>
    <property type="evidence" value="ECO:0007669"/>
    <property type="project" value="UniProtKB-KW"/>
</dbReference>
<dbReference type="InterPro" id="IPR023211">
    <property type="entry name" value="DNA_pol_palm_dom_sf"/>
</dbReference>
<dbReference type="InterPro" id="IPR017964">
    <property type="entry name" value="DNA-dir_DNA_pol_B_CS"/>
</dbReference>
<feature type="domain" description="DNA-directed DNA polymerase family B mitochondria/virus" evidence="9">
    <location>
        <begin position="12"/>
        <end position="82"/>
    </location>
</feature>
<evidence type="ECO:0000256" key="7">
    <source>
        <dbReference type="ARBA" id="ARBA00023125"/>
    </source>
</evidence>
<dbReference type="InterPro" id="IPR004868">
    <property type="entry name" value="DNA-dir_DNA_pol_B_mt/vir"/>
</dbReference>
<protein>
    <recommendedName>
        <fullName evidence="2">DNA-directed DNA polymerase</fullName>
        <ecNumber evidence="2">2.7.7.7</ecNumber>
    </recommendedName>
</protein>
<sequence length="256" mass="29509">IGQFRSVLAGPEFHYCYERGWCKRIHKLYLYRRGRPFIDYVDFFWERRQHFKQSGDEVHEWMCKLLHNSLYGKFGQRNPEYETSDNAGGIDDGIYYTINAESLTREIRLVIGDRIWIKSGDYPSNHTFYPLAAWVTSHARVYLWDLIKQGGSGNVYYCDTDSLFVNRSGYANLHSVLASDTLGALSIKETGRSLSIRGAKDYSLDQEDRIKGVPRTAERLPNRRTLETLPGHTTPTPVALGSGAATYRYQTFEKVR</sequence>
<organism evidence="10">
    <name type="scientific">marine sediment metagenome</name>
    <dbReference type="NCBI Taxonomy" id="412755"/>
    <lineage>
        <taxon>unclassified sequences</taxon>
        <taxon>metagenomes</taxon>
        <taxon>ecological metagenomes</taxon>
    </lineage>
</organism>
<dbReference type="AlphaFoldDB" id="X0W312"/>
<dbReference type="PROSITE" id="PS00116">
    <property type="entry name" value="DNA_POLYMERASE_B"/>
    <property type="match status" value="1"/>
</dbReference>
<evidence type="ECO:0000259" key="9">
    <source>
        <dbReference type="Pfam" id="PF03175"/>
    </source>
</evidence>
<feature type="non-terminal residue" evidence="10">
    <location>
        <position position="1"/>
    </location>
</feature>
<keyword evidence="5" id="KW-0235">DNA replication</keyword>
<dbReference type="SUPFAM" id="SSF56672">
    <property type="entry name" value="DNA/RNA polymerases"/>
    <property type="match status" value="1"/>
</dbReference>
<dbReference type="GO" id="GO:0000166">
    <property type="term" value="F:nucleotide binding"/>
    <property type="evidence" value="ECO:0007669"/>
    <property type="project" value="InterPro"/>
</dbReference>
<evidence type="ECO:0000256" key="4">
    <source>
        <dbReference type="ARBA" id="ARBA00022695"/>
    </source>
</evidence>
<dbReference type="GO" id="GO:0006260">
    <property type="term" value="P:DNA replication"/>
    <property type="evidence" value="ECO:0007669"/>
    <property type="project" value="UniProtKB-KW"/>
</dbReference>
<evidence type="ECO:0000256" key="3">
    <source>
        <dbReference type="ARBA" id="ARBA00022679"/>
    </source>
</evidence>
<dbReference type="Pfam" id="PF03175">
    <property type="entry name" value="DNA_pol_B_2"/>
    <property type="match status" value="1"/>
</dbReference>
<evidence type="ECO:0000313" key="10">
    <source>
        <dbReference type="EMBL" id="GAG18978.1"/>
    </source>
</evidence>
<accession>X0W312</accession>
<keyword evidence="3" id="KW-0808">Transferase</keyword>
<feature type="non-terminal residue" evidence="10">
    <location>
        <position position="256"/>
    </location>
</feature>
<keyword evidence="4" id="KW-0548">Nucleotidyltransferase</keyword>
<gene>
    <name evidence="10" type="ORF">S01H1_58360</name>
</gene>
<proteinExistence type="inferred from homology"/>
<comment type="catalytic activity">
    <reaction evidence="8">
        <text>DNA(n) + a 2'-deoxyribonucleoside 5'-triphosphate = DNA(n+1) + diphosphate</text>
        <dbReference type="Rhea" id="RHEA:22508"/>
        <dbReference type="Rhea" id="RHEA-COMP:17339"/>
        <dbReference type="Rhea" id="RHEA-COMP:17340"/>
        <dbReference type="ChEBI" id="CHEBI:33019"/>
        <dbReference type="ChEBI" id="CHEBI:61560"/>
        <dbReference type="ChEBI" id="CHEBI:173112"/>
        <dbReference type="EC" id="2.7.7.7"/>
    </reaction>
</comment>
<evidence type="ECO:0000256" key="8">
    <source>
        <dbReference type="ARBA" id="ARBA00049244"/>
    </source>
</evidence>
<dbReference type="EMBL" id="BARS01038120">
    <property type="protein sequence ID" value="GAG18978.1"/>
    <property type="molecule type" value="Genomic_DNA"/>
</dbReference>
<dbReference type="Gene3D" id="3.90.1600.10">
    <property type="entry name" value="Palm domain of DNA polymerase"/>
    <property type="match status" value="1"/>
</dbReference>
<dbReference type="GO" id="GO:0003677">
    <property type="term" value="F:DNA binding"/>
    <property type="evidence" value="ECO:0007669"/>
    <property type="project" value="UniProtKB-KW"/>
</dbReference>
<reference evidence="10" key="1">
    <citation type="journal article" date="2014" name="Front. Microbiol.">
        <title>High frequency of phylogenetically diverse reductive dehalogenase-homologous genes in deep subseafloor sedimentary metagenomes.</title>
        <authorList>
            <person name="Kawai M."/>
            <person name="Futagami T."/>
            <person name="Toyoda A."/>
            <person name="Takaki Y."/>
            <person name="Nishi S."/>
            <person name="Hori S."/>
            <person name="Arai W."/>
            <person name="Tsubouchi T."/>
            <person name="Morono Y."/>
            <person name="Uchiyama I."/>
            <person name="Ito T."/>
            <person name="Fujiyama A."/>
            <person name="Inagaki F."/>
            <person name="Takami H."/>
        </authorList>
    </citation>
    <scope>NUCLEOTIDE SEQUENCE</scope>
    <source>
        <strain evidence="10">Expedition CK06-06</strain>
    </source>
</reference>
<evidence type="ECO:0000256" key="2">
    <source>
        <dbReference type="ARBA" id="ARBA00012417"/>
    </source>
</evidence>